<dbReference type="SFLD" id="SFLDG01129">
    <property type="entry name" value="C1.5:_HAD__Beta-PGM__Phosphata"/>
    <property type="match status" value="1"/>
</dbReference>
<evidence type="ECO:0000256" key="3">
    <source>
        <dbReference type="ARBA" id="ARBA00022842"/>
    </source>
</evidence>
<gene>
    <name evidence="4" type="ORF">FB474_2500</name>
</gene>
<keyword evidence="5" id="KW-1185">Reference proteome</keyword>
<comment type="caution">
    <text evidence="4">The sequence shown here is derived from an EMBL/GenBank/DDBJ whole genome shotgun (WGS) entry which is preliminary data.</text>
</comment>
<keyword evidence="2 4" id="KW-0378">Hydrolase</keyword>
<name>A0A542ZL67_9MICO</name>
<dbReference type="AlphaFoldDB" id="A0A542ZL67"/>
<dbReference type="PRINTS" id="PR00413">
    <property type="entry name" value="HADHALOGNASE"/>
</dbReference>
<dbReference type="InterPro" id="IPR023214">
    <property type="entry name" value="HAD_sf"/>
</dbReference>
<dbReference type="PANTHER" id="PTHR46470">
    <property type="entry name" value="N-ACYLNEURAMINATE-9-PHOSPHATASE"/>
    <property type="match status" value="1"/>
</dbReference>
<dbReference type="InterPro" id="IPR051400">
    <property type="entry name" value="HAD-like_hydrolase"/>
</dbReference>
<dbReference type="SUPFAM" id="SSF56784">
    <property type="entry name" value="HAD-like"/>
    <property type="match status" value="1"/>
</dbReference>
<comment type="cofactor">
    <cofactor evidence="1">
        <name>Mg(2+)</name>
        <dbReference type="ChEBI" id="CHEBI:18420"/>
    </cofactor>
</comment>
<accession>A0A542ZL67</accession>
<dbReference type="OrthoDB" id="9810501at2"/>
<organism evidence="4 5">
    <name type="scientific">Oryzihumus leptocrescens</name>
    <dbReference type="NCBI Taxonomy" id="297536"/>
    <lineage>
        <taxon>Bacteria</taxon>
        <taxon>Bacillati</taxon>
        <taxon>Actinomycetota</taxon>
        <taxon>Actinomycetes</taxon>
        <taxon>Micrococcales</taxon>
        <taxon>Intrasporangiaceae</taxon>
        <taxon>Oryzihumus</taxon>
    </lineage>
</organism>
<evidence type="ECO:0000313" key="4">
    <source>
        <dbReference type="EMBL" id="TQL61095.1"/>
    </source>
</evidence>
<keyword evidence="3" id="KW-0460">Magnesium</keyword>
<proteinExistence type="predicted"/>
<dbReference type="Pfam" id="PF00702">
    <property type="entry name" value="Hydrolase"/>
    <property type="match status" value="1"/>
</dbReference>
<protein>
    <submittedName>
        <fullName evidence="4">Putative hydrolase of the HAD superfamily</fullName>
    </submittedName>
</protein>
<evidence type="ECO:0000256" key="1">
    <source>
        <dbReference type="ARBA" id="ARBA00001946"/>
    </source>
</evidence>
<sequence length="247" mass="27159">MSSGSTPVEAVIFDWGGTLTPWHTIDLAEQWRVYARELAARADDFVDAEALAARILAVEDRAWKRLRVDGGSAHIEQVLREAGVESDHPGHPAALTAYQEFWEPHTFTDPQVEPLWRGLRERGVKVGVLSNTIWPAGYHDGVFARDGVLDLLDGAVYTSEIDHAKPHREAFRAAMAAVGVDDPAGAVYVGDRPYEDVHGAQRAGLRAIWVPHSDIPMDQQVHVDVTPDGVAHELLDILQIVDSWLGA</sequence>
<evidence type="ECO:0000256" key="2">
    <source>
        <dbReference type="ARBA" id="ARBA00022801"/>
    </source>
</evidence>
<dbReference type="Proteomes" id="UP000319514">
    <property type="component" value="Unassembled WGS sequence"/>
</dbReference>
<dbReference type="GO" id="GO:0044281">
    <property type="term" value="P:small molecule metabolic process"/>
    <property type="evidence" value="ECO:0007669"/>
    <property type="project" value="UniProtKB-ARBA"/>
</dbReference>
<reference evidence="4 5" key="1">
    <citation type="submission" date="2019-06" db="EMBL/GenBank/DDBJ databases">
        <title>Sequencing the genomes of 1000 actinobacteria strains.</title>
        <authorList>
            <person name="Klenk H.-P."/>
        </authorList>
    </citation>
    <scope>NUCLEOTIDE SEQUENCE [LARGE SCALE GENOMIC DNA]</scope>
    <source>
        <strain evidence="4 5">DSM 18082</strain>
    </source>
</reference>
<evidence type="ECO:0000313" key="5">
    <source>
        <dbReference type="Proteomes" id="UP000319514"/>
    </source>
</evidence>
<dbReference type="InterPro" id="IPR006439">
    <property type="entry name" value="HAD-SF_hydro_IA"/>
</dbReference>
<dbReference type="GO" id="GO:0016787">
    <property type="term" value="F:hydrolase activity"/>
    <property type="evidence" value="ECO:0007669"/>
    <property type="project" value="UniProtKB-KW"/>
</dbReference>
<dbReference type="InterPro" id="IPR036412">
    <property type="entry name" value="HAD-like_sf"/>
</dbReference>
<dbReference type="EMBL" id="VFOQ01000001">
    <property type="protein sequence ID" value="TQL61095.1"/>
    <property type="molecule type" value="Genomic_DNA"/>
</dbReference>
<dbReference type="Gene3D" id="3.40.50.1000">
    <property type="entry name" value="HAD superfamily/HAD-like"/>
    <property type="match status" value="1"/>
</dbReference>
<dbReference type="SFLD" id="SFLDS00003">
    <property type="entry name" value="Haloacid_Dehalogenase"/>
    <property type="match status" value="1"/>
</dbReference>
<dbReference type="RefSeq" id="WP_141788921.1">
    <property type="nucleotide sequence ID" value="NZ_BAAAKX010000001.1"/>
</dbReference>